<dbReference type="AlphaFoldDB" id="A0A0G0V7V0"/>
<name>A0A0G0V7V0_9BACT</name>
<dbReference type="STRING" id="1619048.UU49_C0035G0002"/>
<dbReference type="Proteomes" id="UP000034108">
    <property type="component" value="Unassembled WGS sequence"/>
</dbReference>
<reference evidence="1 2" key="1">
    <citation type="journal article" date="2015" name="Nature">
        <title>rRNA introns, odd ribosomes, and small enigmatic genomes across a large radiation of phyla.</title>
        <authorList>
            <person name="Brown C.T."/>
            <person name="Hug L.A."/>
            <person name="Thomas B.C."/>
            <person name="Sharon I."/>
            <person name="Castelle C.J."/>
            <person name="Singh A."/>
            <person name="Wilkins M.J."/>
            <person name="Williams K.H."/>
            <person name="Banfield J.F."/>
        </authorList>
    </citation>
    <scope>NUCLEOTIDE SEQUENCE [LARGE SCALE GENOMIC DNA]</scope>
</reference>
<evidence type="ECO:0000313" key="1">
    <source>
        <dbReference type="EMBL" id="KKR97088.1"/>
    </source>
</evidence>
<proteinExistence type="predicted"/>
<sequence>MSGSGQPRHSRNNYQQNTRGGWTRYMFEKYADLNSENIDFDKTVFTIKGKFLGPDCTFYDKKVFGKMVCIPNIAVGSILLISNK</sequence>
<evidence type="ECO:0000313" key="2">
    <source>
        <dbReference type="Proteomes" id="UP000034108"/>
    </source>
</evidence>
<gene>
    <name evidence="1" type="ORF">UU49_C0035G0002</name>
</gene>
<comment type="caution">
    <text evidence="1">The sequence shown here is derived from an EMBL/GenBank/DDBJ whole genome shotgun (WGS) entry which is preliminary data.</text>
</comment>
<dbReference type="EMBL" id="LCAV01000035">
    <property type="protein sequence ID" value="KKR97088.1"/>
    <property type="molecule type" value="Genomic_DNA"/>
</dbReference>
<accession>A0A0G0V7V0</accession>
<protein>
    <submittedName>
        <fullName evidence="1">Uncharacterized protein</fullName>
    </submittedName>
</protein>
<organism evidence="1 2">
    <name type="scientific">Candidatus Magasanikbacteria bacterium GW2011_GWC2_41_17</name>
    <dbReference type="NCBI Taxonomy" id="1619048"/>
    <lineage>
        <taxon>Bacteria</taxon>
        <taxon>Candidatus Magasanikiibacteriota</taxon>
    </lineage>
</organism>